<proteinExistence type="predicted"/>
<dbReference type="Gene3D" id="2.20.25.240">
    <property type="match status" value="1"/>
</dbReference>
<dbReference type="Proteomes" id="UP000091820">
    <property type="component" value="Unassembled WGS sequence"/>
</dbReference>
<evidence type="ECO:0000313" key="6">
    <source>
        <dbReference type="Proteomes" id="UP000091820"/>
    </source>
</evidence>
<evidence type="ECO:0000256" key="1">
    <source>
        <dbReference type="ARBA" id="ARBA00022723"/>
    </source>
</evidence>
<name>A0A1A9WMN8_9MUSC</name>
<keyword evidence="6" id="KW-1185">Reference proteome</keyword>
<sequence>MKDEDDLSEHLFLKYILFNYPSENHIFSSIQYVKGQRGSRKMVCGGHSYICANIKKNRKYWVCAKQRSKNCKARLITDMNEVEFISRNITHNHASDVNLIKQLKDLKEDVNAHKDLEENITYEVSLDDVYYTRPLKLQFGIKSLETPNLII</sequence>
<dbReference type="VEuPathDB" id="VectorBase:GBRI025228"/>
<dbReference type="InterPro" id="IPR007588">
    <property type="entry name" value="Znf_FLYWCH"/>
</dbReference>
<keyword evidence="3" id="KW-0862">Zinc</keyword>
<reference evidence="5" key="2">
    <citation type="submission" date="2020-05" db="UniProtKB">
        <authorList>
            <consortium name="EnsemblMetazoa"/>
        </authorList>
    </citation>
    <scope>IDENTIFICATION</scope>
    <source>
        <strain evidence="5">IAEA</strain>
    </source>
</reference>
<reference evidence="6" key="1">
    <citation type="submission" date="2014-03" db="EMBL/GenBank/DDBJ databases">
        <authorList>
            <person name="Aksoy S."/>
            <person name="Warren W."/>
            <person name="Wilson R.K."/>
        </authorList>
    </citation>
    <scope>NUCLEOTIDE SEQUENCE [LARGE SCALE GENOMIC DNA]</scope>
    <source>
        <strain evidence="6">IAEA</strain>
    </source>
</reference>
<keyword evidence="1" id="KW-0479">Metal-binding</keyword>
<accession>A0A1A9WMN8</accession>
<dbReference type="Pfam" id="PF04500">
    <property type="entry name" value="FLYWCH"/>
    <property type="match status" value="1"/>
</dbReference>
<evidence type="ECO:0000259" key="4">
    <source>
        <dbReference type="Pfam" id="PF04500"/>
    </source>
</evidence>
<evidence type="ECO:0000256" key="2">
    <source>
        <dbReference type="ARBA" id="ARBA00022771"/>
    </source>
</evidence>
<organism evidence="5 6">
    <name type="scientific">Glossina brevipalpis</name>
    <dbReference type="NCBI Taxonomy" id="37001"/>
    <lineage>
        <taxon>Eukaryota</taxon>
        <taxon>Metazoa</taxon>
        <taxon>Ecdysozoa</taxon>
        <taxon>Arthropoda</taxon>
        <taxon>Hexapoda</taxon>
        <taxon>Insecta</taxon>
        <taxon>Pterygota</taxon>
        <taxon>Neoptera</taxon>
        <taxon>Endopterygota</taxon>
        <taxon>Diptera</taxon>
        <taxon>Brachycera</taxon>
        <taxon>Muscomorpha</taxon>
        <taxon>Hippoboscoidea</taxon>
        <taxon>Glossinidae</taxon>
        <taxon>Glossina</taxon>
    </lineage>
</organism>
<dbReference type="EnsemblMetazoa" id="GBRI025228-RA">
    <property type="protein sequence ID" value="GBRI025228-PA"/>
    <property type="gene ID" value="GBRI025228"/>
</dbReference>
<evidence type="ECO:0000256" key="3">
    <source>
        <dbReference type="ARBA" id="ARBA00022833"/>
    </source>
</evidence>
<protein>
    <submittedName>
        <fullName evidence="5">FLYWCH-type domain-containing protein</fullName>
    </submittedName>
</protein>
<keyword evidence="2" id="KW-0863">Zinc-finger</keyword>
<evidence type="ECO:0000313" key="5">
    <source>
        <dbReference type="EnsemblMetazoa" id="GBRI025228-PA"/>
    </source>
</evidence>
<feature type="domain" description="FLYWCH-type" evidence="4">
    <location>
        <begin position="32"/>
        <end position="93"/>
    </location>
</feature>
<dbReference type="AlphaFoldDB" id="A0A1A9WMN8"/>
<dbReference type="GO" id="GO:0008270">
    <property type="term" value="F:zinc ion binding"/>
    <property type="evidence" value="ECO:0007669"/>
    <property type="project" value="UniProtKB-KW"/>
</dbReference>